<dbReference type="PRINTS" id="PR00412">
    <property type="entry name" value="EPOXHYDRLASE"/>
</dbReference>
<accession>A0A643K2B4</accession>
<organism evidence="3">
    <name type="scientific">Haloferax sp. CBA1149</name>
    <dbReference type="NCBI Taxonomy" id="2650753"/>
    <lineage>
        <taxon>Archaea</taxon>
        <taxon>Methanobacteriati</taxon>
        <taxon>Methanobacteriota</taxon>
        <taxon>Stenosarchaea group</taxon>
        <taxon>Halobacteria</taxon>
        <taxon>Halobacteriales</taxon>
        <taxon>Haloferacaceae</taxon>
        <taxon>Haloferax</taxon>
    </lineage>
</organism>
<evidence type="ECO:0000259" key="2">
    <source>
        <dbReference type="Pfam" id="PF12697"/>
    </source>
</evidence>
<dbReference type="InterPro" id="IPR029058">
    <property type="entry name" value="AB_hydrolase_fold"/>
</dbReference>
<evidence type="ECO:0000313" key="3">
    <source>
        <dbReference type="EMBL" id="KAB1187245.1"/>
    </source>
</evidence>
<evidence type="ECO:0000256" key="1">
    <source>
        <dbReference type="SAM" id="MobiDB-lite"/>
    </source>
</evidence>
<gene>
    <name evidence="3" type="ORF">Hfx1149_04065</name>
</gene>
<feature type="domain" description="AB hydrolase-1" evidence="2">
    <location>
        <begin position="95"/>
        <end position="345"/>
    </location>
</feature>
<dbReference type="AlphaFoldDB" id="A0A643K2B4"/>
<keyword evidence="3" id="KW-0378">Hydrolase</keyword>
<proteinExistence type="predicted"/>
<dbReference type="InterPro" id="IPR050228">
    <property type="entry name" value="Carboxylesterase_BioH"/>
</dbReference>
<dbReference type="Gene3D" id="3.40.50.1820">
    <property type="entry name" value="alpha/beta hydrolase"/>
    <property type="match status" value="1"/>
</dbReference>
<dbReference type="EMBL" id="VZUS01000001">
    <property type="protein sequence ID" value="KAB1187245.1"/>
    <property type="molecule type" value="Genomic_DNA"/>
</dbReference>
<dbReference type="SUPFAM" id="SSF53474">
    <property type="entry name" value="alpha/beta-Hydrolases"/>
    <property type="match status" value="1"/>
</dbReference>
<dbReference type="GO" id="GO:0016787">
    <property type="term" value="F:hydrolase activity"/>
    <property type="evidence" value="ECO:0007669"/>
    <property type="project" value="UniProtKB-KW"/>
</dbReference>
<reference evidence="3" key="1">
    <citation type="submission" date="2019-09" db="EMBL/GenBank/DDBJ databases">
        <title>Genomic analysis of Haloferax sp. CBA1149.</title>
        <authorList>
            <person name="Roh S.W."/>
        </authorList>
    </citation>
    <scope>NUCLEOTIDE SEQUENCE</scope>
    <source>
        <strain evidence="3">CBA1149</strain>
    </source>
</reference>
<dbReference type="PANTHER" id="PTHR43194:SF5">
    <property type="entry name" value="PIMELOYL-[ACYL-CARRIER PROTEIN] METHYL ESTER ESTERASE"/>
    <property type="match status" value="1"/>
</dbReference>
<dbReference type="InterPro" id="IPR000639">
    <property type="entry name" value="Epox_hydrolase-like"/>
</dbReference>
<dbReference type="Pfam" id="PF12697">
    <property type="entry name" value="Abhydrolase_6"/>
    <property type="match status" value="1"/>
</dbReference>
<dbReference type="PANTHER" id="PTHR43194">
    <property type="entry name" value="HYDROLASE ALPHA/BETA FOLD FAMILY"/>
    <property type="match status" value="1"/>
</dbReference>
<protein>
    <submittedName>
        <fullName evidence="3">Alpha/beta hydrolase</fullName>
    </submittedName>
</protein>
<sequence length="355" mass="38602">MLASFRSHRTDNLHERRLQYGSRPTLSRMAETKSSGGELAETHLEGEVAQTEAAYRRAELQFWNQYGIDPEEHFVELDTVGTTIRVQAVGSGDPVLLLHGSPTSGTIFAPLVASLDGFRCLIPDLPPGGLSAPFEITKDNVTTWLEHLVTDTLDAMGVERAHLVASSSGSALAMKAALRAPERVQGIVHLGAPWLVEDIPVPFGEKLMLVPGVSRVLTAMTPGRRMQVSMLKSIGHGKSIEAGRIPDAYWAWSDALFAETGTYADQMRTLPAFRGSGLDYDPALKLRDDALSRQGPTLVIWGTDEGLASKDDAQSLVDRIPGARLELVADAGHLPWLDFPEEVAASVRRFLSDVE</sequence>
<comment type="caution">
    <text evidence="3">The sequence shown here is derived from an EMBL/GenBank/DDBJ whole genome shotgun (WGS) entry which is preliminary data.</text>
</comment>
<name>A0A643K2B4_9EURY</name>
<feature type="region of interest" description="Disordered" evidence="1">
    <location>
        <begin position="21"/>
        <end position="40"/>
    </location>
</feature>
<dbReference type="InterPro" id="IPR000073">
    <property type="entry name" value="AB_hydrolase_1"/>
</dbReference>